<dbReference type="Proteomes" id="UP000033673">
    <property type="component" value="Unassembled WGS sequence"/>
</dbReference>
<organism evidence="1 2">
    <name type="scientific">Vibrio galatheae</name>
    <dbReference type="NCBI Taxonomy" id="579748"/>
    <lineage>
        <taxon>Bacteria</taxon>
        <taxon>Pseudomonadati</taxon>
        <taxon>Pseudomonadota</taxon>
        <taxon>Gammaproteobacteria</taxon>
        <taxon>Vibrionales</taxon>
        <taxon>Vibrionaceae</taxon>
        <taxon>Vibrio</taxon>
    </lineage>
</organism>
<proteinExistence type="predicted"/>
<evidence type="ECO:0000313" key="2">
    <source>
        <dbReference type="Proteomes" id="UP000033673"/>
    </source>
</evidence>
<dbReference type="AlphaFoldDB" id="A0A0F4NJI1"/>
<comment type="caution">
    <text evidence="1">The sequence shown here is derived from an EMBL/GenBank/DDBJ whole genome shotgun (WGS) entry which is preliminary data.</text>
</comment>
<accession>A0A0F4NJI1</accession>
<gene>
    <name evidence="1" type="ORF">TW81_09615</name>
</gene>
<dbReference type="PATRIC" id="fig|579748.3.peg.1979"/>
<reference evidence="1 2" key="1">
    <citation type="journal article" date="2015" name="BMC Genomics">
        <title>Genome mining reveals unlocked bioactive potential of marine Gram-negative bacteria.</title>
        <authorList>
            <person name="Machado H."/>
            <person name="Sonnenschein E.C."/>
            <person name="Melchiorsen J."/>
            <person name="Gram L."/>
        </authorList>
    </citation>
    <scope>NUCLEOTIDE SEQUENCE [LARGE SCALE GENOMIC DNA]</scope>
    <source>
        <strain evidence="1 2">S2757</strain>
    </source>
</reference>
<dbReference type="OrthoDB" id="5879551at2"/>
<name>A0A0F4NJI1_9VIBR</name>
<protein>
    <submittedName>
        <fullName evidence="1">Uncharacterized protein</fullName>
    </submittedName>
</protein>
<dbReference type="RefSeq" id="WP_045955495.1">
    <property type="nucleotide sequence ID" value="NZ_JXXV01000016.1"/>
</dbReference>
<evidence type="ECO:0000313" key="1">
    <source>
        <dbReference type="EMBL" id="KJY83257.1"/>
    </source>
</evidence>
<dbReference type="EMBL" id="JXXV01000016">
    <property type="protein sequence ID" value="KJY83257.1"/>
    <property type="molecule type" value="Genomic_DNA"/>
</dbReference>
<sequence>MKRASNSYRLQLIKEVATRQERLKGGDPMANYIQHLLDDNPHNEKSNSEVNHRFSGSHFDERAGGWINDRWGLK</sequence>
<keyword evidence="2" id="KW-1185">Reference proteome</keyword>